<dbReference type="AlphaFoldDB" id="A0A7V8SWA9"/>
<dbReference type="EMBL" id="JACDQQ010000865">
    <property type="protein sequence ID" value="MBA0085110.1"/>
    <property type="molecule type" value="Genomic_DNA"/>
</dbReference>
<keyword evidence="3 5" id="KW-0456">Lyase</keyword>
<dbReference type="Pfam" id="PF00682">
    <property type="entry name" value="HMGL-like"/>
    <property type="match status" value="1"/>
</dbReference>
<feature type="domain" description="Pyruvate carboxyltransferase" evidence="4">
    <location>
        <begin position="4"/>
        <end position="278"/>
    </location>
</feature>
<name>A0A7V8SWA9_9BACT</name>
<dbReference type="PANTHER" id="PTHR42738">
    <property type="entry name" value="HYDROXYMETHYLGLUTARYL-COA LYASE"/>
    <property type="match status" value="1"/>
</dbReference>
<protein>
    <submittedName>
        <fullName evidence="5">Hydroxymethylglutaryl-CoA lyase</fullName>
    </submittedName>
</protein>
<dbReference type="PROSITE" id="PS50991">
    <property type="entry name" value="PYR_CT"/>
    <property type="match status" value="1"/>
</dbReference>
<organism evidence="5 6">
    <name type="scientific">Candidatus Acidiferrum panamense</name>
    <dbReference type="NCBI Taxonomy" id="2741543"/>
    <lineage>
        <taxon>Bacteria</taxon>
        <taxon>Pseudomonadati</taxon>
        <taxon>Acidobacteriota</taxon>
        <taxon>Terriglobia</taxon>
        <taxon>Candidatus Acidiferrales</taxon>
        <taxon>Candidatus Acidiferrum</taxon>
    </lineage>
</organism>
<dbReference type="GO" id="GO:0046872">
    <property type="term" value="F:metal ion binding"/>
    <property type="evidence" value="ECO:0007669"/>
    <property type="project" value="UniProtKB-KW"/>
</dbReference>
<dbReference type="InterPro" id="IPR043594">
    <property type="entry name" value="HMGL"/>
</dbReference>
<comment type="caution">
    <text evidence="5">The sequence shown here is derived from an EMBL/GenBank/DDBJ whole genome shotgun (WGS) entry which is preliminary data.</text>
</comment>
<reference evidence="5" key="1">
    <citation type="submission" date="2020-06" db="EMBL/GenBank/DDBJ databases">
        <title>Legume-microbial interactions unlock mineral nutrients during tropical forest succession.</title>
        <authorList>
            <person name="Epihov D.Z."/>
        </authorList>
    </citation>
    <scope>NUCLEOTIDE SEQUENCE [LARGE SCALE GENOMIC DNA]</scope>
    <source>
        <strain evidence="5">Pan2503</strain>
    </source>
</reference>
<dbReference type="Gene3D" id="3.20.20.70">
    <property type="entry name" value="Aldolase class I"/>
    <property type="match status" value="1"/>
</dbReference>
<proteinExistence type="inferred from homology"/>
<keyword evidence="2" id="KW-0479">Metal-binding</keyword>
<dbReference type="GO" id="GO:0004419">
    <property type="term" value="F:hydroxymethylglutaryl-CoA lyase activity"/>
    <property type="evidence" value="ECO:0007669"/>
    <property type="project" value="TreeGrafter"/>
</dbReference>
<comment type="similarity">
    <text evidence="1">Belongs to the HMG-CoA lyase family.</text>
</comment>
<gene>
    <name evidence="5" type="ORF">HRJ53_08945</name>
</gene>
<dbReference type="SUPFAM" id="SSF51569">
    <property type="entry name" value="Aldolase"/>
    <property type="match status" value="1"/>
</dbReference>
<dbReference type="Proteomes" id="UP000567293">
    <property type="component" value="Unassembled WGS sequence"/>
</dbReference>
<evidence type="ECO:0000259" key="4">
    <source>
        <dbReference type="PROSITE" id="PS50991"/>
    </source>
</evidence>
<dbReference type="InterPro" id="IPR000891">
    <property type="entry name" value="PYR_CT"/>
</dbReference>
<dbReference type="GO" id="GO:0046951">
    <property type="term" value="P:ketone body biosynthetic process"/>
    <property type="evidence" value="ECO:0007669"/>
    <property type="project" value="TreeGrafter"/>
</dbReference>
<keyword evidence="6" id="KW-1185">Reference proteome</keyword>
<evidence type="ECO:0000313" key="5">
    <source>
        <dbReference type="EMBL" id="MBA0085110.1"/>
    </source>
</evidence>
<sequence>MAESIKLIECPRDAWQGLQEFISTEYKAEYLKELVLAGFRHIDAVSFVSPKHVKQMADSEQVMAKLNSALSADSEQPEIIGIVVNEKGLARALATPGVTTIGYPYSISAYFRRANANMTRAESRALVEKLKKDTAAANRGLVIYVSMAFGNPYDEPWGPEIVADTLEWLKDIRVRTVSLADTVGTATPQLVGDLFRQAKDHVAGIELGVHLHSRPENAEEKILAAYQAGCRRFDCALTGLGGCPFAGDKLVGNISTEAVLEALGKAGADPGIETGRLRKALAMTNEIRAKYAHAPLVN</sequence>
<evidence type="ECO:0000256" key="3">
    <source>
        <dbReference type="ARBA" id="ARBA00023239"/>
    </source>
</evidence>
<evidence type="ECO:0000313" key="6">
    <source>
        <dbReference type="Proteomes" id="UP000567293"/>
    </source>
</evidence>
<evidence type="ECO:0000256" key="1">
    <source>
        <dbReference type="ARBA" id="ARBA00009405"/>
    </source>
</evidence>
<dbReference type="GO" id="GO:0006552">
    <property type="term" value="P:L-leucine catabolic process"/>
    <property type="evidence" value="ECO:0007669"/>
    <property type="project" value="TreeGrafter"/>
</dbReference>
<dbReference type="PANTHER" id="PTHR42738:SF7">
    <property type="entry name" value="HYDROXYMETHYLGLUTARYL-COA LYASE"/>
    <property type="match status" value="1"/>
</dbReference>
<dbReference type="InterPro" id="IPR013785">
    <property type="entry name" value="Aldolase_TIM"/>
</dbReference>
<evidence type="ECO:0000256" key="2">
    <source>
        <dbReference type="ARBA" id="ARBA00022723"/>
    </source>
</evidence>
<accession>A0A7V8SWA9</accession>